<comment type="subcellular location">
    <subcellularLocation>
        <location evidence="1">Cell membrane</location>
        <topology evidence="1">Multi-pass membrane protein</topology>
    </subcellularLocation>
</comment>
<keyword evidence="10" id="KW-1185">Reference proteome</keyword>
<dbReference type="GO" id="GO:0005886">
    <property type="term" value="C:plasma membrane"/>
    <property type="evidence" value="ECO:0007669"/>
    <property type="project" value="UniProtKB-SubCell"/>
</dbReference>
<evidence type="ECO:0000256" key="4">
    <source>
        <dbReference type="ARBA" id="ARBA00022475"/>
    </source>
</evidence>
<dbReference type="PANTHER" id="PTHR36838">
    <property type="entry name" value="AUXIN EFFLUX CARRIER FAMILY PROTEIN"/>
    <property type="match status" value="1"/>
</dbReference>
<protein>
    <submittedName>
        <fullName evidence="9">AEC family transporter</fullName>
    </submittedName>
</protein>
<organism evidence="9 10">
    <name type="scientific">Zhenpiania hominis</name>
    <dbReference type="NCBI Taxonomy" id="2763644"/>
    <lineage>
        <taxon>Bacteria</taxon>
        <taxon>Bacillati</taxon>
        <taxon>Bacillota</taxon>
        <taxon>Clostridia</taxon>
        <taxon>Peptostreptococcales</taxon>
        <taxon>Anaerovoracaceae</taxon>
        <taxon>Zhenpiania</taxon>
    </lineage>
</organism>
<comment type="similarity">
    <text evidence="2">Belongs to the auxin efflux carrier (TC 2.A.69) family.</text>
</comment>
<feature type="transmembrane region" description="Helical" evidence="8">
    <location>
        <begin position="195"/>
        <end position="216"/>
    </location>
</feature>
<gene>
    <name evidence="9" type="ORF">H9L42_11725</name>
</gene>
<dbReference type="EMBL" id="JACRYT010000014">
    <property type="protein sequence ID" value="MBC6680489.1"/>
    <property type="molecule type" value="Genomic_DNA"/>
</dbReference>
<comment type="caution">
    <text evidence="9">The sequence shown here is derived from an EMBL/GenBank/DDBJ whole genome shotgun (WGS) entry which is preliminary data.</text>
</comment>
<feature type="transmembrane region" description="Helical" evidence="8">
    <location>
        <begin position="168"/>
        <end position="189"/>
    </location>
</feature>
<dbReference type="InterPro" id="IPR038770">
    <property type="entry name" value="Na+/solute_symporter_sf"/>
</dbReference>
<keyword evidence="4" id="KW-1003">Cell membrane</keyword>
<sequence length="308" mass="33603">MINGIISVLVVFLLMGTGFYFTRTKKWVQGTSQIFSTVVVQIAAPALAIVSIENRFTPALLKSSLWNLLIVACVMLLMHFLGRLLGNLMNLPKKKKAVFTTTFTFNNSMFIGLPIISIIFGHDGLPYLFTFYLVTITLFWSLGAWTISQASDQVRFRAFSVRRIFSPGLIGVLIGCLLAGFSLKLPLVLETTLTYLGDLCVPLSLLGIGANLSSSLSKGMMKITIDQIVILFGKFVLNPLLIWGAFSLMGVSGLPLKVFIMAASLPCHAQTAILAQFYDVEGEYASNLVSLSTLVSLITIPVYAGILL</sequence>
<proteinExistence type="inferred from homology"/>
<name>A0A923SSL1_9FIRM</name>
<evidence type="ECO:0000256" key="2">
    <source>
        <dbReference type="ARBA" id="ARBA00010145"/>
    </source>
</evidence>
<dbReference type="InterPro" id="IPR004776">
    <property type="entry name" value="Mem_transp_PIN-like"/>
</dbReference>
<evidence type="ECO:0000256" key="1">
    <source>
        <dbReference type="ARBA" id="ARBA00004651"/>
    </source>
</evidence>
<evidence type="ECO:0000256" key="6">
    <source>
        <dbReference type="ARBA" id="ARBA00022989"/>
    </source>
</evidence>
<feature type="transmembrane region" description="Helical" evidence="8">
    <location>
        <begin position="34"/>
        <end position="52"/>
    </location>
</feature>
<feature type="transmembrane region" description="Helical" evidence="8">
    <location>
        <begin position="285"/>
        <end position="306"/>
    </location>
</feature>
<evidence type="ECO:0000256" key="8">
    <source>
        <dbReference type="SAM" id="Phobius"/>
    </source>
</evidence>
<feature type="transmembrane region" description="Helical" evidence="8">
    <location>
        <begin position="6"/>
        <end position="22"/>
    </location>
</feature>
<evidence type="ECO:0000256" key="5">
    <source>
        <dbReference type="ARBA" id="ARBA00022692"/>
    </source>
</evidence>
<feature type="transmembrane region" description="Helical" evidence="8">
    <location>
        <begin position="127"/>
        <end position="147"/>
    </location>
</feature>
<dbReference type="Proteomes" id="UP000602647">
    <property type="component" value="Unassembled WGS sequence"/>
</dbReference>
<dbReference type="Gene3D" id="1.20.1530.20">
    <property type="match status" value="1"/>
</dbReference>
<reference evidence="9" key="1">
    <citation type="submission" date="2020-08" db="EMBL/GenBank/DDBJ databases">
        <title>Genome public.</title>
        <authorList>
            <person name="Liu C."/>
            <person name="Sun Q."/>
        </authorList>
    </citation>
    <scope>NUCLEOTIDE SEQUENCE</scope>
    <source>
        <strain evidence="9">BX12</strain>
    </source>
</reference>
<feature type="transmembrane region" description="Helical" evidence="8">
    <location>
        <begin position="64"/>
        <end position="85"/>
    </location>
</feature>
<accession>A0A923SSL1</accession>
<keyword evidence="3" id="KW-0813">Transport</keyword>
<evidence type="ECO:0000313" key="10">
    <source>
        <dbReference type="Proteomes" id="UP000602647"/>
    </source>
</evidence>
<dbReference type="GO" id="GO:0055085">
    <property type="term" value="P:transmembrane transport"/>
    <property type="evidence" value="ECO:0007669"/>
    <property type="project" value="InterPro"/>
</dbReference>
<keyword evidence="6 8" id="KW-1133">Transmembrane helix</keyword>
<dbReference type="Pfam" id="PF03547">
    <property type="entry name" value="Mem_trans"/>
    <property type="match status" value="1"/>
</dbReference>
<feature type="transmembrane region" description="Helical" evidence="8">
    <location>
        <begin position="228"/>
        <end position="246"/>
    </location>
</feature>
<keyword evidence="7 8" id="KW-0472">Membrane</keyword>
<evidence type="ECO:0000313" key="9">
    <source>
        <dbReference type="EMBL" id="MBC6680489.1"/>
    </source>
</evidence>
<feature type="transmembrane region" description="Helical" evidence="8">
    <location>
        <begin position="97"/>
        <end position="121"/>
    </location>
</feature>
<keyword evidence="5 8" id="KW-0812">Transmembrane</keyword>
<evidence type="ECO:0000256" key="7">
    <source>
        <dbReference type="ARBA" id="ARBA00023136"/>
    </source>
</evidence>
<evidence type="ECO:0000256" key="3">
    <source>
        <dbReference type="ARBA" id="ARBA00022448"/>
    </source>
</evidence>
<dbReference type="PANTHER" id="PTHR36838:SF1">
    <property type="entry name" value="SLR1864 PROTEIN"/>
    <property type="match status" value="1"/>
</dbReference>
<dbReference type="AlphaFoldDB" id="A0A923SSL1"/>
<dbReference type="RefSeq" id="WP_187303589.1">
    <property type="nucleotide sequence ID" value="NZ_CBCTON010000003.1"/>
</dbReference>